<protein>
    <submittedName>
        <fullName evidence="2">MotA/MotB-like proton-channel complex protein</fullName>
    </submittedName>
</protein>
<comment type="caution">
    <text evidence="2">The sequence shown here is derived from an EMBL/GenBank/DDBJ whole genome shotgun (WGS) entry which is preliminary data.</text>
</comment>
<keyword evidence="1" id="KW-0472">Membrane</keyword>
<dbReference type="RefSeq" id="WP_107931252.1">
    <property type="nucleotide sequence ID" value="NZ_PZZN01000001.1"/>
</dbReference>
<dbReference type="AlphaFoldDB" id="A0A2T4YW49"/>
<feature type="transmembrane region" description="Helical" evidence="1">
    <location>
        <begin position="15"/>
        <end position="34"/>
    </location>
</feature>
<dbReference type="Proteomes" id="UP000240996">
    <property type="component" value="Unassembled WGS sequence"/>
</dbReference>
<evidence type="ECO:0000313" key="3">
    <source>
        <dbReference type="Proteomes" id="UP000240996"/>
    </source>
</evidence>
<evidence type="ECO:0000256" key="1">
    <source>
        <dbReference type="SAM" id="Phobius"/>
    </source>
</evidence>
<proteinExistence type="predicted"/>
<accession>A0A2T4YW49</accession>
<keyword evidence="1" id="KW-0812">Transmembrane</keyword>
<name>A0A2T4YW49_9SPHN</name>
<sequence>MTVGDYPEPQPGRPLWLITLADLALLLVGFFVLLQATQTASDRPLAPRALAAGLREGFGSPATVPADTARSRSLTASAPRAVAQPTALPVAAAGMLDFAVGSAVLPTSPDTLAAWARDAVRDPRVQITVTGSVDGSPGDVDPVTRSAAILASDRARAVAAAIAHVAPGRVTLATSPTTGRRAAIVTQAFVGEPPRTPS</sequence>
<dbReference type="EMBL" id="PZZN01000001">
    <property type="protein sequence ID" value="PTM48029.1"/>
    <property type="molecule type" value="Genomic_DNA"/>
</dbReference>
<reference evidence="2 3" key="1">
    <citation type="submission" date="2018-04" db="EMBL/GenBank/DDBJ databases">
        <title>Genomic Encyclopedia of Type Strains, Phase III (KMG-III): the genomes of soil and plant-associated and newly described type strains.</title>
        <authorList>
            <person name="Whitman W."/>
        </authorList>
    </citation>
    <scope>NUCLEOTIDE SEQUENCE [LARGE SCALE GENOMIC DNA]</scope>
    <source>
        <strain evidence="2 3">NW12</strain>
    </source>
</reference>
<keyword evidence="1" id="KW-1133">Transmembrane helix</keyword>
<keyword evidence="3" id="KW-1185">Reference proteome</keyword>
<organism evidence="2 3">
    <name type="scientific">Sphingomonas aerolata</name>
    <dbReference type="NCBI Taxonomy" id="185951"/>
    <lineage>
        <taxon>Bacteria</taxon>
        <taxon>Pseudomonadati</taxon>
        <taxon>Pseudomonadota</taxon>
        <taxon>Alphaproteobacteria</taxon>
        <taxon>Sphingomonadales</taxon>
        <taxon>Sphingomonadaceae</taxon>
        <taxon>Sphingomonas</taxon>
    </lineage>
</organism>
<evidence type="ECO:0000313" key="2">
    <source>
        <dbReference type="EMBL" id="PTM48029.1"/>
    </source>
</evidence>
<gene>
    <name evidence="2" type="ORF">C8J24_1437</name>
</gene>